<feature type="domain" description="Thiamine pyrophosphate enzyme TPP-binding" evidence="3">
    <location>
        <begin position="199"/>
        <end position="345"/>
    </location>
</feature>
<name>A0A4V2V7V4_RHISU</name>
<dbReference type="SUPFAM" id="SSF52518">
    <property type="entry name" value="Thiamin diphosphate-binding fold (THDP-binding)"/>
    <property type="match status" value="1"/>
</dbReference>
<dbReference type="GO" id="GO:0009099">
    <property type="term" value="P:L-valine biosynthetic process"/>
    <property type="evidence" value="ECO:0007669"/>
    <property type="project" value="TreeGrafter"/>
</dbReference>
<dbReference type="InterPro" id="IPR045229">
    <property type="entry name" value="TPP_enz"/>
</dbReference>
<dbReference type="PANTHER" id="PTHR18968:SF129">
    <property type="entry name" value="ACETOLACTATE SYNTHASE"/>
    <property type="match status" value="1"/>
</dbReference>
<dbReference type="GO" id="GO:0003984">
    <property type="term" value="F:acetolactate synthase activity"/>
    <property type="evidence" value="ECO:0007669"/>
    <property type="project" value="TreeGrafter"/>
</dbReference>
<sequence length="363" mass="39250">MITKTFDRAVEMIVAAKRPLIMFGGAASRLDQHSNAQFRDFVQRTRIPFFTSQMGKGVVAEDSDLYMGTAALSKGDHVHEAVDKADWIIAIGHDTCEKPPFIMSEGGPKVIHIAHQPATFTQAYWPQLEVIGEIGASVAALADRLEGKLLNAGALLPLREEILSLIGEGADDKSWPVTLDRIVHVVRKVMPEVSIVTLDNGLYKIPFARKYRTNHPNTLLLDNTLATMGAGVPSAIVAAMLNPGHRAMAVCGDGGFQMTGQELMTAVEQKLNLVVLILDNGGWGMIEAKQAGKGFPKFGVDFRNPDFVKWADACDAKGTRVETMADLVPALKAALKGGGVHVVAVRVDDSKYKRLIAGQSDPE</sequence>
<comment type="similarity">
    <text evidence="1">Belongs to the TPP enzyme family.</text>
</comment>
<reference evidence="4 5" key="1">
    <citation type="submission" date="2019-03" db="EMBL/GenBank/DDBJ databases">
        <title>Genomic Encyclopedia of Type Strains, Phase IV (KMG-V): Genome sequencing to study the core and pangenomes of soil and plant-associated prokaryotes.</title>
        <authorList>
            <person name="Whitman W."/>
        </authorList>
    </citation>
    <scope>NUCLEOTIDE SEQUENCE [LARGE SCALE GENOMIC DNA]</scope>
    <source>
        <strain evidence="4 5">Hc14</strain>
    </source>
</reference>
<dbReference type="Gene3D" id="3.40.50.970">
    <property type="match status" value="1"/>
</dbReference>
<dbReference type="Proteomes" id="UP000294576">
    <property type="component" value="Unassembled WGS sequence"/>
</dbReference>
<dbReference type="GO" id="GO:0000287">
    <property type="term" value="F:magnesium ion binding"/>
    <property type="evidence" value="ECO:0007669"/>
    <property type="project" value="InterPro"/>
</dbReference>
<accession>A0A4V2V7V4</accession>
<dbReference type="Pfam" id="PF00205">
    <property type="entry name" value="TPP_enzyme_M"/>
    <property type="match status" value="1"/>
</dbReference>
<dbReference type="SUPFAM" id="SSF52467">
    <property type="entry name" value="DHS-like NAD/FAD-binding domain"/>
    <property type="match status" value="1"/>
</dbReference>
<evidence type="ECO:0000313" key="4">
    <source>
        <dbReference type="EMBL" id="TCU05394.1"/>
    </source>
</evidence>
<comment type="caution">
    <text evidence="4">The sequence shown here is derived from an EMBL/GenBank/DDBJ whole genome shotgun (WGS) entry which is preliminary data.</text>
</comment>
<evidence type="ECO:0000256" key="1">
    <source>
        <dbReference type="ARBA" id="ARBA00007812"/>
    </source>
</evidence>
<dbReference type="AlphaFoldDB" id="A0A4V2V7V4"/>
<dbReference type="InterPro" id="IPR011766">
    <property type="entry name" value="TPP_enzyme_TPP-bd"/>
</dbReference>
<protein>
    <submittedName>
        <fullName evidence="4">Thiamine pyrophosphate-dependent enzyme</fullName>
    </submittedName>
</protein>
<feature type="domain" description="Thiamine pyrophosphate enzyme central" evidence="2">
    <location>
        <begin position="7"/>
        <end position="141"/>
    </location>
</feature>
<dbReference type="GO" id="GO:0009097">
    <property type="term" value="P:isoleucine biosynthetic process"/>
    <property type="evidence" value="ECO:0007669"/>
    <property type="project" value="TreeGrafter"/>
</dbReference>
<evidence type="ECO:0000259" key="3">
    <source>
        <dbReference type="Pfam" id="PF02775"/>
    </source>
</evidence>
<dbReference type="GO" id="GO:0050660">
    <property type="term" value="F:flavin adenine dinucleotide binding"/>
    <property type="evidence" value="ECO:0007669"/>
    <property type="project" value="TreeGrafter"/>
</dbReference>
<evidence type="ECO:0000313" key="5">
    <source>
        <dbReference type="Proteomes" id="UP000294576"/>
    </source>
</evidence>
<dbReference type="PANTHER" id="PTHR18968">
    <property type="entry name" value="THIAMINE PYROPHOSPHATE ENZYMES"/>
    <property type="match status" value="1"/>
</dbReference>
<dbReference type="InterPro" id="IPR029035">
    <property type="entry name" value="DHS-like_NAD/FAD-binding_dom"/>
</dbReference>
<proteinExistence type="inferred from homology"/>
<dbReference type="GO" id="GO:0005948">
    <property type="term" value="C:acetolactate synthase complex"/>
    <property type="evidence" value="ECO:0007669"/>
    <property type="project" value="TreeGrafter"/>
</dbReference>
<dbReference type="EMBL" id="SMBH01000035">
    <property type="protein sequence ID" value="TCU05394.1"/>
    <property type="molecule type" value="Genomic_DNA"/>
</dbReference>
<dbReference type="Pfam" id="PF02775">
    <property type="entry name" value="TPP_enzyme_C"/>
    <property type="match status" value="1"/>
</dbReference>
<dbReference type="InterPro" id="IPR029061">
    <property type="entry name" value="THDP-binding"/>
</dbReference>
<gene>
    <name evidence="4" type="ORF">EV132_13521</name>
</gene>
<evidence type="ECO:0000259" key="2">
    <source>
        <dbReference type="Pfam" id="PF00205"/>
    </source>
</evidence>
<dbReference type="GO" id="GO:0030976">
    <property type="term" value="F:thiamine pyrophosphate binding"/>
    <property type="evidence" value="ECO:0007669"/>
    <property type="project" value="InterPro"/>
</dbReference>
<dbReference type="Gene3D" id="3.40.50.1220">
    <property type="entry name" value="TPP-binding domain"/>
    <property type="match status" value="1"/>
</dbReference>
<organism evidence="4 5">
    <name type="scientific">Rhizobium sullae</name>
    <name type="common">Rhizobium hedysari</name>
    <dbReference type="NCBI Taxonomy" id="50338"/>
    <lineage>
        <taxon>Bacteria</taxon>
        <taxon>Pseudomonadati</taxon>
        <taxon>Pseudomonadota</taxon>
        <taxon>Alphaproteobacteria</taxon>
        <taxon>Hyphomicrobiales</taxon>
        <taxon>Rhizobiaceae</taxon>
        <taxon>Rhizobium/Agrobacterium group</taxon>
        <taxon>Rhizobium</taxon>
    </lineage>
</organism>
<dbReference type="InterPro" id="IPR012000">
    <property type="entry name" value="Thiamin_PyroP_enz_cen_dom"/>
</dbReference>